<dbReference type="InterPro" id="IPR014718">
    <property type="entry name" value="GH-type_carb-bd"/>
</dbReference>
<evidence type="ECO:0000256" key="5">
    <source>
        <dbReference type="ARBA" id="ARBA00015372"/>
    </source>
</evidence>
<gene>
    <name evidence="8" type="primary">opgD</name>
    <name evidence="10" type="ORF">SAMN06296416_10625</name>
</gene>
<evidence type="ECO:0000259" key="9">
    <source>
        <dbReference type="Pfam" id="PF04349"/>
    </source>
</evidence>
<keyword evidence="6 8" id="KW-0732">Signal</keyword>
<dbReference type="InterPro" id="IPR013783">
    <property type="entry name" value="Ig-like_fold"/>
</dbReference>
<dbReference type="FunFam" id="2.70.98.10:FF:000001">
    <property type="entry name" value="Glucans biosynthesis protein G"/>
    <property type="match status" value="1"/>
</dbReference>
<dbReference type="GO" id="GO:0030288">
    <property type="term" value="C:outer membrane-bounded periplasmic space"/>
    <property type="evidence" value="ECO:0007669"/>
    <property type="project" value="TreeGrafter"/>
</dbReference>
<dbReference type="PROSITE" id="PS51318">
    <property type="entry name" value="TAT"/>
    <property type="match status" value="1"/>
</dbReference>
<evidence type="ECO:0000256" key="7">
    <source>
        <dbReference type="ARBA" id="ARBA00022764"/>
    </source>
</evidence>
<protein>
    <recommendedName>
        <fullName evidence="5 8">Glucans biosynthesis protein D</fullName>
    </recommendedName>
</protein>
<dbReference type="Gene3D" id="2.60.40.10">
    <property type="entry name" value="Immunoglobulins"/>
    <property type="match status" value="1"/>
</dbReference>
<comment type="subcellular location">
    <subcellularLocation>
        <location evidence="2 8">Periplasm</location>
    </subcellularLocation>
</comment>
<sequence length="544" mass="60673">MLPRFCTIPHQMNRRKFLKRAAGAFAALGLPSALLLPHDSRAAGQNLRFGPPQPFDFAALKGQARALAVAPYQRHGGQLPAAVAALDWDQYQSIRYRKDHALWAGDDHRFLAQFFHMGLYFKKPVTMHEVAGGQAREIGYEPAMFDYGDSGLDKVGLPADLGFAGFRLNRRSDPERDFAAFLGASYFRAVGAEGQYGLSARGLAIDTGTGSDEEFPDFVAFYLERPAGDSETVVVYALLDSPSIAGAYRFAVTPGEPLLMEIDSALYPRKAIERIGLGPCTSMYQTGENDRRMAWDWRPEIHDSDGLAMHSGSDEWIWRPLTNPPQLRFNMFSDRDPRGFGLLQRDRDFGHYQDDGVFYEKRPCLWVEPKGGWGEGSVQLVEIPTVDETFDNIVAFWNPKEKPQPGQELLFGYRLFWGAAPPAEPALAQCVSTRTGLGGVIGFKRLAWSQRFAVDFRGGNLAQLAARNASVEPVLQASGARLETVSARPLHEIHGYRVMFDAVPEKDDSSQIDLRLFLRDASGALSETWLYQWTPPPLAERKVY</sequence>
<reference evidence="10 11" key="1">
    <citation type="submission" date="2017-09" db="EMBL/GenBank/DDBJ databases">
        <authorList>
            <person name="Ehlers B."/>
            <person name="Leendertz F.H."/>
        </authorList>
    </citation>
    <scope>NUCLEOTIDE SEQUENCE [LARGE SCALE GENOMIC DNA]</scope>
    <source>
        <strain evidence="10 11">CGMCC 1.10978</strain>
    </source>
</reference>
<accession>A0A286D8S3</accession>
<dbReference type="GO" id="GO:0051274">
    <property type="term" value="P:beta-glucan biosynthetic process"/>
    <property type="evidence" value="ECO:0007669"/>
    <property type="project" value="TreeGrafter"/>
</dbReference>
<dbReference type="InterPro" id="IPR019546">
    <property type="entry name" value="TAT_signal_bac_arc"/>
</dbReference>
<feature type="domain" description="Glucan biosynthesis periplasmic MdoG C-terminal" evidence="9">
    <location>
        <begin position="55"/>
        <end position="533"/>
    </location>
</feature>
<dbReference type="InterPro" id="IPR006311">
    <property type="entry name" value="TAT_signal"/>
</dbReference>
<keyword evidence="7 8" id="KW-0574">Periplasm</keyword>
<keyword evidence="11" id="KW-1185">Reference proteome</keyword>
<dbReference type="HAMAP" id="MF_01068">
    <property type="entry name" value="MdoD_OpgD"/>
    <property type="match status" value="1"/>
</dbReference>
<dbReference type="InterPro" id="IPR011013">
    <property type="entry name" value="Gal_mutarotase_sf_dom"/>
</dbReference>
<dbReference type="InterPro" id="IPR007444">
    <property type="entry name" value="Glucan_biosyn_MdoG_C"/>
</dbReference>
<organism evidence="10 11">
    <name type="scientific">Pseudoxanthomonas wuyuanensis</name>
    <dbReference type="NCBI Taxonomy" id="1073196"/>
    <lineage>
        <taxon>Bacteria</taxon>
        <taxon>Pseudomonadati</taxon>
        <taxon>Pseudomonadota</taxon>
        <taxon>Gammaproteobacteria</taxon>
        <taxon>Lysobacterales</taxon>
        <taxon>Lysobacteraceae</taxon>
        <taxon>Pseudoxanthomonas</taxon>
    </lineage>
</organism>
<dbReference type="GO" id="GO:0030246">
    <property type="term" value="F:carbohydrate binding"/>
    <property type="evidence" value="ECO:0007669"/>
    <property type="project" value="InterPro"/>
</dbReference>
<name>A0A286D8S3_9GAMM</name>
<dbReference type="PIRSF" id="PIRSF006281">
    <property type="entry name" value="MdoG"/>
    <property type="match status" value="1"/>
</dbReference>
<dbReference type="InterPro" id="IPR014756">
    <property type="entry name" value="Ig_E-set"/>
</dbReference>
<dbReference type="UniPathway" id="UPA00637"/>
<dbReference type="GO" id="GO:0003824">
    <property type="term" value="F:catalytic activity"/>
    <property type="evidence" value="ECO:0007669"/>
    <property type="project" value="InterPro"/>
</dbReference>
<dbReference type="AlphaFoldDB" id="A0A286D8S3"/>
<dbReference type="Proteomes" id="UP000219374">
    <property type="component" value="Unassembled WGS sequence"/>
</dbReference>
<evidence type="ECO:0000313" key="11">
    <source>
        <dbReference type="Proteomes" id="UP000219374"/>
    </source>
</evidence>
<dbReference type="Gene3D" id="2.70.98.10">
    <property type="match status" value="1"/>
</dbReference>
<dbReference type="SUPFAM" id="SSF81296">
    <property type="entry name" value="E set domains"/>
    <property type="match status" value="1"/>
</dbReference>
<evidence type="ECO:0000256" key="1">
    <source>
        <dbReference type="ARBA" id="ARBA00003985"/>
    </source>
</evidence>
<dbReference type="EMBL" id="OCND01000006">
    <property type="protein sequence ID" value="SOD55062.1"/>
    <property type="molecule type" value="Genomic_DNA"/>
</dbReference>
<dbReference type="PANTHER" id="PTHR30504:SF3">
    <property type="entry name" value="GLUCANS BIOSYNTHESIS PROTEIN D"/>
    <property type="match status" value="1"/>
</dbReference>
<comment type="PTM">
    <text evidence="8">Predicted to be exported by the Tat system. The position of the signal peptide cleavage has not been experimentally proven.</text>
</comment>
<evidence type="ECO:0000256" key="4">
    <source>
        <dbReference type="ARBA" id="ARBA00009284"/>
    </source>
</evidence>
<dbReference type="PANTHER" id="PTHR30504">
    <property type="entry name" value="GLUCANS BIOSYNTHESIS PROTEIN"/>
    <property type="match status" value="1"/>
</dbReference>
<dbReference type="SUPFAM" id="SSF74650">
    <property type="entry name" value="Galactose mutarotase-like"/>
    <property type="match status" value="1"/>
</dbReference>
<dbReference type="Pfam" id="PF04349">
    <property type="entry name" value="MdoG"/>
    <property type="match status" value="1"/>
</dbReference>
<comment type="pathway">
    <text evidence="3 8">Glycan metabolism; osmoregulated periplasmic glucan (OPG) biosynthesis.</text>
</comment>
<proteinExistence type="inferred from homology"/>
<comment type="function">
    <text evidence="1 8">Probably involved in the control of the structural glucose backbone of osmoregulated periplasmic glucans (OPGs).</text>
</comment>
<dbReference type="InterPro" id="IPR023724">
    <property type="entry name" value="Glucan_biosyn_MdoD"/>
</dbReference>
<comment type="similarity">
    <text evidence="4 8">Belongs to the OpgD/OpgG family.</text>
</comment>
<evidence type="ECO:0000256" key="3">
    <source>
        <dbReference type="ARBA" id="ARBA00005001"/>
    </source>
</evidence>
<evidence type="ECO:0000256" key="2">
    <source>
        <dbReference type="ARBA" id="ARBA00004418"/>
    </source>
</evidence>
<evidence type="ECO:0000313" key="10">
    <source>
        <dbReference type="EMBL" id="SOD55062.1"/>
    </source>
</evidence>
<evidence type="ECO:0000256" key="6">
    <source>
        <dbReference type="ARBA" id="ARBA00022729"/>
    </source>
</evidence>
<dbReference type="NCBIfam" id="TIGR01409">
    <property type="entry name" value="TAT_signal_seq"/>
    <property type="match status" value="1"/>
</dbReference>
<evidence type="ECO:0000256" key="8">
    <source>
        <dbReference type="HAMAP-Rule" id="MF_01068"/>
    </source>
</evidence>
<dbReference type="InterPro" id="IPR014438">
    <property type="entry name" value="Glucan_biosyn_MdoG/MdoD"/>
</dbReference>